<organism evidence="4 5">
    <name type="scientific">Rhynchospora breviuscula</name>
    <dbReference type="NCBI Taxonomy" id="2022672"/>
    <lineage>
        <taxon>Eukaryota</taxon>
        <taxon>Viridiplantae</taxon>
        <taxon>Streptophyta</taxon>
        <taxon>Embryophyta</taxon>
        <taxon>Tracheophyta</taxon>
        <taxon>Spermatophyta</taxon>
        <taxon>Magnoliopsida</taxon>
        <taxon>Liliopsida</taxon>
        <taxon>Poales</taxon>
        <taxon>Cyperaceae</taxon>
        <taxon>Cyperoideae</taxon>
        <taxon>Rhynchosporeae</taxon>
        <taxon>Rhynchospora</taxon>
    </lineage>
</organism>
<dbReference type="PANTHER" id="PTHR12176">
    <property type="entry name" value="SAM-DEPENDENT METHYLTRANSFERASE SUPERFAMILY PROTEIN"/>
    <property type="match status" value="1"/>
</dbReference>
<evidence type="ECO:0000256" key="3">
    <source>
        <dbReference type="ARBA" id="ARBA00022679"/>
    </source>
</evidence>
<protein>
    <submittedName>
        <fullName evidence="4">Uncharacterized protein</fullName>
    </submittedName>
</protein>
<dbReference type="PANTHER" id="PTHR12176:SF56">
    <property type="entry name" value="OS04G0510700 PROTEIN"/>
    <property type="match status" value="1"/>
</dbReference>
<keyword evidence="5" id="KW-1185">Reference proteome</keyword>
<dbReference type="AlphaFoldDB" id="A0A9Q0HY81"/>
<keyword evidence="2" id="KW-0489">Methyltransferase</keyword>
<accession>A0A9Q0HY81</accession>
<dbReference type="GO" id="GO:0032259">
    <property type="term" value="P:methylation"/>
    <property type="evidence" value="ECO:0007669"/>
    <property type="project" value="UniProtKB-KW"/>
</dbReference>
<dbReference type="GO" id="GO:0008168">
    <property type="term" value="F:methyltransferase activity"/>
    <property type="evidence" value="ECO:0007669"/>
    <property type="project" value="UniProtKB-KW"/>
</dbReference>
<reference evidence="4" key="1">
    <citation type="journal article" date="2022" name="Cell">
        <title>Repeat-based holocentromeres influence genome architecture and karyotype evolution.</title>
        <authorList>
            <person name="Hofstatter P.G."/>
            <person name="Thangavel G."/>
            <person name="Lux T."/>
            <person name="Neumann P."/>
            <person name="Vondrak T."/>
            <person name="Novak P."/>
            <person name="Zhang M."/>
            <person name="Costa L."/>
            <person name="Castellani M."/>
            <person name="Scott A."/>
            <person name="Toegelov H."/>
            <person name="Fuchs J."/>
            <person name="Mata-Sucre Y."/>
            <person name="Dias Y."/>
            <person name="Vanzela A.L.L."/>
            <person name="Huettel B."/>
            <person name="Almeida C.C.S."/>
            <person name="Simkova H."/>
            <person name="Souza G."/>
            <person name="Pedrosa-Harand A."/>
            <person name="Macas J."/>
            <person name="Mayer K.F.X."/>
            <person name="Houben A."/>
            <person name="Marques A."/>
        </authorList>
    </citation>
    <scope>NUCLEOTIDE SEQUENCE</scope>
    <source>
        <strain evidence="4">RhyBre1mFocal</strain>
    </source>
</reference>
<gene>
    <name evidence="4" type="ORF">LUZ63_001747</name>
</gene>
<name>A0A9Q0HY81_9POAL</name>
<dbReference type="CDD" id="cd02440">
    <property type="entry name" value="AdoMet_MTases"/>
    <property type="match status" value="1"/>
</dbReference>
<evidence type="ECO:0000313" key="4">
    <source>
        <dbReference type="EMBL" id="KAJ1701968.1"/>
    </source>
</evidence>
<proteinExistence type="inferred from homology"/>
<comment type="caution">
    <text evidence="4">The sequence shown here is derived from an EMBL/GenBank/DDBJ whole genome shotgun (WGS) entry which is preliminary data.</text>
</comment>
<evidence type="ECO:0000256" key="2">
    <source>
        <dbReference type="ARBA" id="ARBA00022603"/>
    </source>
</evidence>
<dbReference type="OrthoDB" id="411785at2759"/>
<dbReference type="EMBL" id="JAMQYH010000001">
    <property type="protein sequence ID" value="KAJ1701968.1"/>
    <property type="molecule type" value="Genomic_DNA"/>
</dbReference>
<dbReference type="Proteomes" id="UP001151287">
    <property type="component" value="Unassembled WGS sequence"/>
</dbReference>
<comment type="similarity">
    <text evidence="1">Belongs to the methyltransferase superfamily.</text>
</comment>
<evidence type="ECO:0000313" key="5">
    <source>
        <dbReference type="Proteomes" id="UP001151287"/>
    </source>
</evidence>
<dbReference type="SUPFAM" id="SSF53335">
    <property type="entry name" value="S-adenosyl-L-methionine-dependent methyltransferases"/>
    <property type="match status" value="1"/>
</dbReference>
<keyword evidence="3" id="KW-0808">Transferase</keyword>
<dbReference type="InterPro" id="IPR029063">
    <property type="entry name" value="SAM-dependent_MTases_sf"/>
</dbReference>
<dbReference type="Gene3D" id="3.40.50.150">
    <property type="entry name" value="Vaccinia Virus protein VP39"/>
    <property type="match status" value="1"/>
</dbReference>
<evidence type="ECO:0000256" key="1">
    <source>
        <dbReference type="ARBA" id="ARBA00008361"/>
    </source>
</evidence>
<dbReference type="InterPro" id="IPR051419">
    <property type="entry name" value="Lys/N-term_MeTrsfase_sf"/>
</dbReference>
<sequence>MWRCASGLARNRWGIRRLSSVLRRHVVDEGDWSYSSEWWDPASEGHTCFSKLSSHGNGIVSVAAYPTSTPSVDQWLMTEKWLQHRYAAMYPELNQKDCQFKVLGYQWRVLKFNDDTRQSTVKVMAACRPSDPGSLILMQQSHCLAVPYVKSMVSVGLTALAASSFDLLNAVIGKKSMNILCIGHGGGTIPLFLASKIKGSNVHVVEIDPVVVEASVEAMGFPSFDQTQQFIWDETLKSRISIHVSDVYDYIKKDSNIYDIVFVDAYDGDDIFPCKLWDINGDFLPHLANRVHPVHGTVVVNLHSDSDVPTRGDGDDNSLFFQSLLPLGKYVRKVCSAYKGHFGEAFTVAVPWLCNITLVACKGKIFDRRDIVSGQLASKSNLVEALLNLKFSCLNYVKSGLMVVK</sequence>